<evidence type="ECO:0000256" key="1">
    <source>
        <dbReference type="ARBA" id="ARBA00023125"/>
    </source>
</evidence>
<dbReference type="GO" id="GO:0005634">
    <property type="term" value="C:nucleus"/>
    <property type="evidence" value="ECO:0007669"/>
    <property type="project" value="UniProtKB-SubCell"/>
</dbReference>
<dbReference type="Pfam" id="PF00250">
    <property type="entry name" value="Forkhead"/>
    <property type="match status" value="1"/>
</dbReference>
<evidence type="ECO:0000256" key="2">
    <source>
        <dbReference type="ARBA" id="ARBA00023242"/>
    </source>
</evidence>
<feature type="compositionally biased region" description="Basic and acidic residues" evidence="4">
    <location>
        <begin position="215"/>
        <end position="226"/>
    </location>
</feature>
<feature type="compositionally biased region" description="Polar residues" evidence="4">
    <location>
        <begin position="88"/>
        <end position="105"/>
    </location>
</feature>
<evidence type="ECO:0000256" key="3">
    <source>
        <dbReference type="PROSITE-ProRule" id="PRU00089"/>
    </source>
</evidence>
<evidence type="ECO:0000313" key="6">
    <source>
        <dbReference type="EMBL" id="SJL03499.1"/>
    </source>
</evidence>
<dbReference type="PANTHER" id="PTHR11829">
    <property type="entry name" value="FORKHEAD BOX PROTEIN"/>
    <property type="match status" value="1"/>
</dbReference>
<proteinExistence type="predicted"/>
<dbReference type="EMBL" id="FUEG01000004">
    <property type="protein sequence ID" value="SJL03499.1"/>
    <property type="molecule type" value="Genomic_DNA"/>
</dbReference>
<dbReference type="PRINTS" id="PR00053">
    <property type="entry name" value="FORKHEAD"/>
</dbReference>
<dbReference type="CDD" id="cd00059">
    <property type="entry name" value="FH_FOX"/>
    <property type="match status" value="1"/>
</dbReference>
<dbReference type="InterPro" id="IPR050211">
    <property type="entry name" value="FOX_domain-containing"/>
</dbReference>
<feature type="compositionally biased region" description="Low complexity" evidence="4">
    <location>
        <begin position="71"/>
        <end position="87"/>
    </location>
</feature>
<organism evidence="6 7">
    <name type="scientific">Armillaria ostoyae</name>
    <name type="common">Armillaria root rot fungus</name>
    <dbReference type="NCBI Taxonomy" id="47428"/>
    <lineage>
        <taxon>Eukaryota</taxon>
        <taxon>Fungi</taxon>
        <taxon>Dikarya</taxon>
        <taxon>Basidiomycota</taxon>
        <taxon>Agaricomycotina</taxon>
        <taxon>Agaricomycetes</taxon>
        <taxon>Agaricomycetidae</taxon>
        <taxon>Agaricales</taxon>
        <taxon>Marasmiineae</taxon>
        <taxon>Physalacriaceae</taxon>
        <taxon>Armillaria</taxon>
    </lineage>
</organism>
<feature type="region of interest" description="Disordered" evidence="4">
    <location>
        <begin position="65"/>
        <end position="130"/>
    </location>
</feature>
<name>A0A284R473_ARMOS</name>
<dbReference type="GO" id="GO:0000978">
    <property type="term" value="F:RNA polymerase II cis-regulatory region sequence-specific DNA binding"/>
    <property type="evidence" value="ECO:0007669"/>
    <property type="project" value="TreeGrafter"/>
</dbReference>
<sequence length="333" mass="37029">MDMILARQGLSTTLQQIVSQRVHLGLENIKVNWNLGIELQQSLTVLVQNESEVSPDEADVYARMNNLPSKSSPCLQSHPSQHSSPQPTAGSCATQKISYSITTPISEDHSNDSNTPTLTPSSSVPLNPHSRERPDITYVAIIKQAILSSPNCRLSLSEIYEWITTVYPFFSPATKSWKNSIRHTLSSYPCFRNEAHGIWAIDDVELESYGNGSLQKRDSSRVDGVKKKQAGTITGLRKEDPSVPKLETRKRGIDDEADMESRQSKKGKIARSSVAPEFVHEGSSSCPPFWRSSRIIRDDGRMTASDDGSDATEYRRPMLVPVKSWATLPLTWS</sequence>
<dbReference type="OrthoDB" id="5954824at2759"/>
<dbReference type="PROSITE" id="PS50039">
    <property type="entry name" value="FORK_HEAD_3"/>
    <property type="match status" value="1"/>
</dbReference>
<feature type="DNA-binding region" description="Fork-head" evidence="3">
    <location>
        <begin position="133"/>
        <end position="219"/>
    </location>
</feature>
<dbReference type="STRING" id="47428.A0A284R473"/>
<evidence type="ECO:0000313" key="7">
    <source>
        <dbReference type="Proteomes" id="UP000219338"/>
    </source>
</evidence>
<gene>
    <name evidence="6" type="ORF">ARMOST_06855</name>
</gene>
<keyword evidence="1 3" id="KW-0238">DNA-binding</keyword>
<accession>A0A284R473</accession>
<keyword evidence="7" id="KW-1185">Reference proteome</keyword>
<dbReference type="SMART" id="SM00339">
    <property type="entry name" value="FH"/>
    <property type="match status" value="1"/>
</dbReference>
<dbReference type="AlphaFoldDB" id="A0A284R473"/>
<reference evidence="7" key="1">
    <citation type="journal article" date="2017" name="Nat. Ecol. Evol.">
        <title>Genome expansion and lineage-specific genetic innovations in the forest pathogenic fungi Armillaria.</title>
        <authorList>
            <person name="Sipos G."/>
            <person name="Prasanna A.N."/>
            <person name="Walter M.C."/>
            <person name="O'Connor E."/>
            <person name="Balint B."/>
            <person name="Krizsan K."/>
            <person name="Kiss B."/>
            <person name="Hess J."/>
            <person name="Varga T."/>
            <person name="Slot J."/>
            <person name="Riley R."/>
            <person name="Boka B."/>
            <person name="Rigling D."/>
            <person name="Barry K."/>
            <person name="Lee J."/>
            <person name="Mihaltcheva S."/>
            <person name="LaButti K."/>
            <person name="Lipzen A."/>
            <person name="Waldron R."/>
            <person name="Moloney N.M."/>
            <person name="Sperisen C."/>
            <person name="Kredics L."/>
            <person name="Vagvoelgyi C."/>
            <person name="Patrignani A."/>
            <person name="Fitzpatrick D."/>
            <person name="Nagy I."/>
            <person name="Doyle S."/>
            <person name="Anderson J.B."/>
            <person name="Grigoriev I.V."/>
            <person name="Gueldener U."/>
            <person name="Muensterkoetter M."/>
            <person name="Nagy L.G."/>
        </authorList>
    </citation>
    <scope>NUCLEOTIDE SEQUENCE [LARGE SCALE GENOMIC DNA]</scope>
    <source>
        <strain evidence="7">C18/9</strain>
    </source>
</reference>
<evidence type="ECO:0000259" key="5">
    <source>
        <dbReference type="PROSITE" id="PS50039"/>
    </source>
</evidence>
<dbReference type="InterPro" id="IPR030456">
    <property type="entry name" value="TF_fork_head_CS_2"/>
</dbReference>
<feature type="compositionally biased region" description="Basic and acidic residues" evidence="4">
    <location>
        <begin position="236"/>
        <end position="263"/>
    </location>
</feature>
<comment type="subcellular location">
    <subcellularLocation>
        <location evidence="3">Nucleus</location>
    </subcellularLocation>
</comment>
<dbReference type="InterPro" id="IPR001766">
    <property type="entry name" value="Fork_head_dom"/>
</dbReference>
<evidence type="ECO:0000256" key="4">
    <source>
        <dbReference type="SAM" id="MobiDB-lite"/>
    </source>
</evidence>
<feature type="compositionally biased region" description="Polar residues" evidence="4">
    <location>
        <begin position="112"/>
        <end position="125"/>
    </location>
</feature>
<feature type="region of interest" description="Disordered" evidence="4">
    <location>
        <begin position="213"/>
        <end position="292"/>
    </location>
</feature>
<keyword evidence="2 3" id="KW-0539">Nucleus</keyword>
<dbReference type="GO" id="GO:0000981">
    <property type="term" value="F:DNA-binding transcription factor activity, RNA polymerase II-specific"/>
    <property type="evidence" value="ECO:0007669"/>
    <property type="project" value="TreeGrafter"/>
</dbReference>
<dbReference type="PROSITE" id="PS00658">
    <property type="entry name" value="FORK_HEAD_2"/>
    <property type="match status" value="1"/>
</dbReference>
<dbReference type="InterPro" id="IPR036388">
    <property type="entry name" value="WH-like_DNA-bd_sf"/>
</dbReference>
<protein>
    <recommendedName>
        <fullName evidence="5">Fork-head domain-containing protein</fullName>
    </recommendedName>
</protein>
<dbReference type="Proteomes" id="UP000219338">
    <property type="component" value="Unassembled WGS sequence"/>
</dbReference>
<dbReference type="InterPro" id="IPR036390">
    <property type="entry name" value="WH_DNA-bd_sf"/>
</dbReference>
<dbReference type="SUPFAM" id="SSF46785">
    <property type="entry name" value="Winged helix' DNA-binding domain"/>
    <property type="match status" value="1"/>
</dbReference>
<dbReference type="PANTHER" id="PTHR11829:SF343">
    <property type="entry name" value="FORK-HEAD DOMAIN-CONTAINING PROTEIN"/>
    <property type="match status" value="1"/>
</dbReference>
<dbReference type="Gene3D" id="1.10.10.10">
    <property type="entry name" value="Winged helix-like DNA-binding domain superfamily/Winged helix DNA-binding domain"/>
    <property type="match status" value="1"/>
</dbReference>
<feature type="domain" description="Fork-head" evidence="5">
    <location>
        <begin position="133"/>
        <end position="219"/>
    </location>
</feature>